<evidence type="ECO:0000313" key="4">
    <source>
        <dbReference type="Proteomes" id="UP000245207"/>
    </source>
</evidence>
<gene>
    <name evidence="3" type="ORF">CTI12_AA106140</name>
</gene>
<dbReference type="InterPro" id="IPR003871">
    <property type="entry name" value="RFA1B/D_OB_1st"/>
</dbReference>
<protein>
    <recommendedName>
        <fullName evidence="2">Replication protein A 70 kDa DNA-binding subunit B/D first OB fold domain-containing protein</fullName>
    </recommendedName>
</protein>
<dbReference type="STRING" id="35608.A0A2U1NJG7"/>
<sequence length="453" mass="51161">MSEVLTPLCDVDPISERIKVKARCVSIWRSHAPGKPTPVWSLDCVIQDEQGNRLQCTIRKVDMPKYEGLLQEGVCYRISNFGVGENGGKYPLLKHKYKIVSYKNTALTRIDSFDQNNKGFKFESFTDFVPGRINESDTVDIIGTIVSLGDLIPFNNHGMTSRRRILQLEDVEGNQMECCFFDGVADKFYQCASKKESSGHVVVIIQLGKVKYWNDLPEVMTFKQRYKKKDGQDENDFKISLLSPTTYVLTPENFFKGATKKIIGAIRDSYKIIVRVIDESGSASLVLFDNMVHKLLNDTPCWELMEKYHYAGEDVFPSKIDVIVGKKMLFKFSYTEFNITNNNHVYQVKMLSDDREMISVFKEGFLSLENEEDQELDKQAKDVAALSGPDSDNVDGGEFVTPNGGSAGDGSSGSGKRNIVDLDEFNEEEYDAKRAKQPDGANQPEVQVKIEKE</sequence>
<evidence type="ECO:0000256" key="1">
    <source>
        <dbReference type="SAM" id="MobiDB-lite"/>
    </source>
</evidence>
<dbReference type="Gene3D" id="2.40.50.140">
    <property type="entry name" value="Nucleic acid-binding proteins"/>
    <property type="match status" value="3"/>
</dbReference>
<name>A0A2U1NJG7_ARTAN</name>
<dbReference type="OrthoDB" id="1750540at2759"/>
<dbReference type="Proteomes" id="UP000245207">
    <property type="component" value="Unassembled WGS sequence"/>
</dbReference>
<dbReference type="Pfam" id="PF02721">
    <property type="entry name" value="DUF223"/>
    <property type="match status" value="1"/>
</dbReference>
<evidence type="ECO:0000313" key="3">
    <source>
        <dbReference type="EMBL" id="PWA73645.1"/>
    </source>
</evidence>
<dbReference type="InterPro" id="IPR012340">
    <property type="entry name" value="NA-bd_OB-fold"/>
</dbReference>
<dbReference type="PANTHER" id="PTHR47165">
    <property type="entry name" value="OS03G0429900 PROTEIN"/>
    <property type="match status" value="1"/>
</dbReference>
<dbReference type="SUPFAM" id="SSF50249">
    <property type="entry name" value="Nucleic acid-binding proteins"/>
    <property type="match status" value="3"/>
</dbReference>
<organism evidence="3 4">
    <name type="scientific">Artemisia annua</name>
    <name type="common">Sweet wormwood</name>
    <dbReference type="NCBI Taxonomy" id="35608"/>
    <lineage>
        <taxon>Eukaryota</taxon>
        <taxon>Viridiplantae</taxon>
        <taxon>Streptophyta</taxon>
        <taxon>Embryophyta</taxon>
        <taxon>Tracheophyta</taxon>
        <taxon>Spermatophyta</taxon>
        <taxon>Magnoliopsida</taxon>
        <taxon>eudicotyledons</taxon>
        <taxon>Gunneridae</taxon>
        <taxon>Pentapetalae</taxon>
        <taxon>asterids</taxon>
        <taxon>campanulids</taxon>
        <taxon>Asterales</taxon>
        <taxon>Asteraceae</taxon>
        <taxon>Asteroideae</taxon>
        <taxon>Anthemideae</taxon>
        <taxon>Artemisiinae</taxon>
        <taxon>Artemisia</taxon>
    </lineage>
</organism>
<dbReference type="PANTHER" id="PTHR47165:SF4">
    <property type="entry name" value="OS03G0429900 PROTEIN"/>
    <property type="match status" value="1"/>
</dbReference>
<proteinExistence type="predicted"/>
<dbReference type="AlphaFoldDB" id="A0A2U1NJG7"/>
<feature type="region of interest" description="Disordered" evidence="1">
    <location>
        <begin position="376"/>
        <end position="453"/>
    </location>
</feature>
<keyword evidence="4" id="KW-1185">Reference proteome</keyword>
<feature type="domain" description="Replication protein A 70 kDa DNA-binding subunit B/D first OB fold" evidence="2">
    <location>
        <begin position="7"/>
        <end position="108"/>
    </location>
</feature>
<evidence type="ECO:0000259" key="2">
    <source>
        <dbReference type="Pfam" id="PF02721"/>
    </source>
</evidence>
<accession>A0A2U1NJG7</accession>
<dbReference type="CDD" id="cd04480">
    <property type="entry name" value="RPA1_DBD_A_like"/>
    <property type="match status" value="1"/>
</dbReference>
<dbReference type="EMBL" id="PKPP01002706">
    <property type="protein sequence ID" value="PWA73645.1"/>
    <property type="molecule type" value="Genomic_DNA"/>
</dbReference>
<reference evidence="3 4" key="1">
    <citation type="journal article" date="2018" name="Mol. Plant">
        <title>The genome of Artemisia annua provides insight into the evolution of Asteraceae family and artemisinin biosynthesis.</title>
        <authorList>
            <person name="Shen Q."/>
            <person name="Zhang L."/>
            <person name="Liao Z."/>
            <person name="Wang S."/>
            <person name="Yan T."/>
            <person name="Shi P."/>
            <person name="Liu M."/>
            <person name="Fu X."/>
            <person name="Pan Q."/>
            <person name="Wang Y."/>
            <person name="Lv Z."/>
            <person name="Lu X."/>
            <person name="Zhang F."/>
            <person name="Jiang W."/>
            <person name="Ma Y."/>
            <person name="Chen M."/>
            <person name="Hao X."/>
            <person name="Li L."/>
            <person name="Tang Y."/>
            <person name="Lv G."/>
            <person name="Zhou Y."/>
            <person name="Sun X."/>
            <person name="Brodelius P.E."/>
            <person name="Rose J.K.C."/>
            <person name="Tang K."/>
        </authorList>
    </citation>
    <scope>NUCLEOTIDE SEQUENCE [LARGE SCALE GENOMIC DNA]</scope>
    <source>
        <strain evidence="4">cv. Huhao1</strain>
        <tissue evidence="3">Leaf</tissue>
    </source>
</reference>
<comment type="caution">
    <text evidence="3">The sequence shown here is derived from an EMBL/GenBank/DDBJ whole genome shotgun (WGS) entry which is preliminary data.</text>
</comment>
<feature type="compositionally biased region" description="Acidic residues" evidence="1">
    <location>
        <begin position="421"/>
        <end position="430"/>
    </location>
</feature>